<gene>
    <name evidence="2" type="ORF">DFH07DRAFT_951483</name>
</gene>
<protein>
    <submittedName>
        <fullName evidence="2">Uncharacterized protein</fullName>
    </submittedName>
</protein>
<name>A0AAD7NVI8_9AGAR</name>
<evidence type="ECO:0000313" key="3">
    <source>
        <dbReference type="Proteomes" id="UP001215280"/>
    </source>
</evidence>
<proteinExistence type="predicted"/>
<sequence>MYTPSRRHDDSSSTGCTRRSPGSARLISRTYITIDVDGLSVCGCDGESFAGAMSAFSSRYPLPPGVIDPGEFTPTPRGPNVVKTASNLRRYRMVFQGHLDEGSLAGAVHLRRTTSTIPPRLQQALDNGIVPTRAFSVGRFVPPLGNEHSRRRLAPVDVDHHAVTPVTRADTHYDASRPAAPSPYGRRGHSFLAVTYLPAGHIRPPSRPPRHGTHRVAAISLSSDK</sequence>
<comment type="caution">
    <text evidence="2">The sequence shown here is derived from an EMBL/GenBank/DDBJ whole genome shotgun (WGS) entry which is preliminary data.</text>
</comment>
<feature type="region of interest" description="Disordered" evidence="1">
    <location>
        <begin position="1"/>
        <end position="21"/>
    </location>
</feature>
<accession>A0AAD7NVI8</accession>
<feature type="region of interest" description="Disordered" evidence="1">
    <location>
        <begin position="200"/>
        <end position="225"/>
    </location>
</feature>
<dbReference type="AlphaFoldDB" id="A0AAD7NVI8"/>
<keyword evidence="3" id="KW-1185">Reference proteome</keyword>
<dbReference type="EMBL" id="JARJLG010000011">
    <property type="protein sequence ID" value="KAJ7776870.1"/>
    <property type="molecule type" value="Genomic_DNA"/>
</dbReference>
<evidence type="ECO:0000256" key="1">
    <source>
        <dbReference type="SAM" id="MobiDB-lite"/>
    </source>
</evidence>
<organism evidence="2 3">
    <name type="scientific">Mycena maculata</name>
    <dbReference type="NCBI Taxonomy" id="230809"/>
    <lineage>
        <taxon>Eukaryota</taxon>
        <taxon>Fungi</taxon>
        <taxon>Dikarya</taxon>
        <taxon>Basidiomycota</taxon>
        <taxon>Agaricomycotina</taxon>
        <taxon>Agaricomycetes</taxon>
        <taxon>Agaricomycetidae</taxon>
        <taxon>Agaricales</taxon>
        <taxon>Marasmiineae</taxon>
        <taxon>Mycenaceae</taxon>
        <taxon>Mycena</taxon>
    </lineage>
</organism>
<evidence type="ECO:0000313" key="2">
    <source>
        <dbReference type="EMBL" id="KAJ7776870.1"/>
    </source>
</evidence>
<feature type="compositionally biased region" description="Basic and acidic residues" evidence="1">
    <location>
        <begin position="1"/>
        <end position="11"/>
    </location>
</feature>
<dbReference type="Proteomes" id="UP001215280">
    <property type="component" value="Unassembled WGS sequence"/>
</dbReference>
<reference evidence="2" key="1">
    <citation type="submission" date="2023-03" db="EMBL/GenBank/DDBJ databases">
        <title>Massive genome expansion in bonnet fungi (Mycena s.s.) driven by repeated elements and novel gene families across ecological guilds.</title>
        <authorList>
            <consortium name="Lawrence Berkeley National Laboratory"/>
            <person name="Harder C.B."/>
            <person name="Miyauchi S."/>
            <person name="Viragh M."/>
            <person name="Kuo A."/>
            <person name="Thoen E."/>
            <person name="Andreopoulos B."/>
            <person name="Lu D."/>
            <person name="Skrede I."/>
            <person name="Drula E."/>
            <person name="Henrissat B."/>
            <person name="Morin E."/>
            <person name="Kohler A."/>
            <person name="Barry K."/>
            <person name="LaButti K."/>
            <person name="Morin E."/>
            <person name="Salamov A."/>
            <person name="Lipzen A."/>
            <person name="Mereny Z."/>
            <person name="Hegedus B."/>
            <person name="Baldrian P."/>
            <person name="Stursova M."/>
            <person name="Weitz H."/>
            <person name="Taylor A."/>
            <person name="Grigoriev I.V."/>
            <person name="Nagy L.G."/>
            <person name="Martin F."/>
            <person name="Kauserud H."/>
        </authorList>
    </citation>
    <scope>NUCLEOTIDE SEQUENCE</scope>
    <source>
        <strain evidence="2">CBHHK188m</strain>
    </source>
</reference>